<dbReference type="PANTHER" id="PTHR33055">
    <property type="entry name" value="TRANSPOSASE FOR INSERTION SEQUENCE ELEMENT IS1111A"/>
    <property type="match status" value="1"/>
</dbReference>
<accession>A0ABV7VVI6</accession>
<organism evidence="2 3">
    <name type="scientific">Bacterioplanoides pacificum</name>
    <dbReference type="NCBI Taxonomy" id="1171596"/>
    <lineage>
        <taxon>Bacteria</taxon>
        <taxon>Pseudomonadati</taxon>
        <taxon>Pseudomonadota</taxon>
        <taxon>Gammaproteobacteria</taxon>
        <taxon>Oceanospirillales</taxon>
        <taxon>Oceanospirillaceae</taxon>
        <taxon>Bacterioplanoides</taxon>
    </lineage>
</organism>
<comment type="caution">
    <text evidence="2">The sequence shown here is derived from an EMBL/GenBank/DDBJ whole genome shotgun (WGS) entry which is preliminary data.</text>
</comment>
<reference evidence="3" key="1">
    <citation type="journal article" date="2019" name="Int. J. Syst. Evol. Microbiol.">
        <title>The Global Catalogue of Microorganisms (GCM) 10K type strain sequencing project: providing services to taxonomists for standard genome sequencing and annotation.</title>
        <authorList>
            <consortium name="The Broad Institute Genomics Platform"/>
            <consortium name="The Broad Institute Genome Sequencing Center for Infectious Disease"/>
            <person name="Wu L."/>
            <person name="Ma J."/>
        </authorList>
    </citation>
    <scope>NUCLEOTIDE SEQUENCE [LARGE SCALE GENOMIC DNA]</scope>
    <source>
        <strain evidence="3">KCTC 42424</strain>
    </source>
</reference>
<evidence type="ECO:0000313" key="2">
    <source>
        <dbReference type="EMBL" id="MFC3680682.1"/>
    </source>
</evidence>
<dbReference type="InterPro" id="IPR047650">
    <property type="entry name" value="Transpos_IS110"/>
</dbReference>
<feature type="domain" description="Transposase IS116/IS110/IS902 C-terminal" evidence="1">
    <location>
        <begin position="2"/>
        <end position="32"/>
    </location>
</feature>
<name>A0ABV7VVI6_9GAMM</name>
<dbReference type="Proteomes" id="UP001595722">
    <property type="component" value="Unassembled WGS sequence"/>
</dbReference>
<dbReference type="EMBL" id="JBHRYB010000012">
    <property type="protein sequence ID" value="MFC3680682.1"/>
    <property type="molecule type" value="Genomic_DNA"/>
</dbReference>
<sequence length="84" mass="9673">GKQNLQGISKRGDAYIRKMLIHGARAVIRHMNRNNAPVDWLEGLMRRRHHNVVIVALANKLARTIWALLSKGQNYKRYEDTVVA</sequence>
<feature type="non-terminal residue" evidence="2">
    <location>
        <position position="1"/>
    </location>
</feature>
<evidence type="ECO:0000259" key="1">
    <source>
        <dbReference type="Pfam" id="PF02371"/>
    </source>
</evidence>
<protein>
    <submittedName>
        <fullName evidence="2">Transposase</fullName>
    </submittedName>
</protein>
<dbReference type="InterPro" id="IPR003346">
    <property type="entry name" value="Transposase_20"/>
</dbReference>
<dbReference type="RefSeq" id="WP_376866713.1">
    <property type="nucleotide sequence ID" value="NZ_JBHRYB010000012.1"/>
</dbReference>
<keyword evidence="3" id="KW-1185">Reference proteome</keyword>
<dbReference type="Pfam" id="PF02371">
    <property type="entry name" value="Transposase_20"/>
    <property type="match status" value="1"/>
</dbReference>
<dbReference type="PANTHER" id="PTHR33055:SF3">
    <property type="entry name" value="PUTATIVE TRANSPOSASE FOR IS117-RELATED"/>
    <property type="match status" value="1"/>
</dbReference>
<gene>
    <name evidence="2" type="ORF">ACFOMG_11300</name>
</gene>
<evidence type="ECO:0000313" key="3">
    <source>
        <dbReference type="Proteomes" id="UP001595722"/>
    </source>
</evidence>
<proteinExistence type="predicted"/>